<sequence>MDGFVIPDNTPILKPVIPAQAGIQPPDAAGIYRK</sequence>
<reference evidence="1" key="1">
    <citation type="journal article" date="2008" name="Proc. Natl. Acad. Sci. U.S.A.">
        <title>Whole-genome comparison of disease and carriage strains provides insights into virulence evolution in Neisseria meningitidis.</title>
        <authorList>
            <person name="Schoen C."/>
            <person name="Blom J."/>
            <person name="Claus H."/>
            <person name="Schramm-Glueck A."/>
            <person name="Brandt P."/>
            <person name="Mueller T."/>
            <person name="Goesmann A."/>
            <person name="Joseph B."/>
            <person name="Konietzny S."/>
            <person name="Kurzai O."/>
            <person name="Schmitt C."/>
            <person name="Friedrich T."/>
            <person name="Linke B."/>
            <person name="Vogel U."/>
            <person name="Frosch M."/>
        </authorList>
    </citation>
    <scope>NUCLEOTIDE SEQUENCE</scope>
    <source>
        <strain evidence="1">Alpha275</strain>
    </source>
</reference>
<organism evidence="1">
    <name type="scientific">Neisseria meningitidis alpha275</name>
    <dbReference type="NCBI Taxonomy" id="295996"/>
    <lineage>
        <taxon>Bacteria</taxon>
        <taxon>Pseudomonadati</taxon>
        <taxon>Pseudomonadota</taxon>
        <taxon>Betaproteobacteria</taxon>
        <taxon>Neisseriales</taxon>
        <taxon>Neisseriaceae</taxon>
        <taxon>Neisseria</taxon>
    </lineage>
</organism>
<accession>C6SJ35</accession>
<gene>
    <name evidence="1" type="ORF">NMW_0955</name>
</gene>
<dbReference type="EMBL" id="AM889138">
    <property type="protein sequence ID" value="CBA06722.1"/>
    <property type="molecule type" value="Genomic_DNA"/>
</dbReference>
<protein>
    <submittedName>
        <fullName evidence="1">Uncharacterized protein</fullName>
    </submittedName>
</protein>
<proteinExistence type="predicted"/>
<name>C6SJ35_NEIME</name>
<evidence type="ECO:0000313" key="1">
    <source>
        <dbReference type="EMBL" id="CBA06722.1"/>
    </source>
</evidence>
<dbReference type="AlphaFoldDB" id="C6SJ35"/>